<comment type="pathway">
    <text evidence="2 9">One-carbon metabolism; tetrahydrofolate interconversion.</text>
</comment>
<dbReference type="GO" id="GO:0071949">
    <property type="term" value="F:FAD binding"/>
    <property type="evidence" value="ECO:0007669"/>
    <property type="project" value="TreeGrafter"/>
</dbReference>
<dbReference type="RefSeq" id="WP_280956068.1">
    <property type="nucleotide sequence ID" value="NZ_CP092145.1"/>
</dbReference>
<keyword evidence="6 9" id="KW-0560">Oxidoreductase</keyword>
<accession>A0AAJ6FCF1</accession>
<comment type="cofactor">
    <cofactor evidence="1 9">
        <name>FAD</name>
        <dbReference type="ChEBI" id="CHEBI:57692"/>
    </cofactor>
</comment>
<evidence type="ECO:0000256" key="8">
    <source>
        <dbReference type="ARBA" id="ARBA00048628"/>
    </source>
</evidence>
<evidence type="ECO:0000256" key="6">
    <source>
        <dbReference type="ARBA" id="ARBA00023002"/>
    </source>
</evidence>
<gene>
    <name evidence="10" type="ORF">MEJ65_00080</name>
</gene>
<evidence type="ECO:0000313" key="11">
    <source>
        <dbReference type="Proteomes" id="UP001237869"/>
    </source>
</evidence>
<dbReference type="GO" id="GO:0005829">
    <property type="term" value="C:cytosol"/>
    <property type="evidence" value="ECO:0007669"/>
    <property type="project" value="TreeGrafter"/>
</dbReference>
<dbReference type="InterPro" id="IPR003171">
    <property type="entry name" value="Mehydrof_redctse-like"/>
</dbReference>
<dbReference type="SUPFAM" id="SSF51730">
    <property type="entry name" value="FAD-linked oxidoreductase"/>
    <property type="match status" value="1"/>
</dbReference>
<dbReference type="GO" id="GO:0035999">
    <property type="term" value="P:tetrahydrofolate interconversion"/>
    <property type="evidence" value="ECO:0007669"/>
    <property type="project" value="TreeGrafter"/>
</dbReference>
<dbReference type="PANTHER" id="PTHR45754:SF3">
    <property type="entry name" value="METHYLENETETRAHYDROFOLATE REDUCTASE (NADPH)"/>
    <property type="match status" value="1"/>
</dbReference>
<evidence type="ECO:0000256" key="2">
    <source>
        <dbReference type="ARBA" id="ARBA00004777"/>
    </source>
</evidence>
<evidence type="ECO:0000256" key="1">
    <source>
        <dbReference type="ARBA" id="ARBA00001974"/>
    </source>
</evidence>
<dbReference type="InterPro" id="IPR029041">
    <property type="entry name" value="FAD-linked_oxidoreductase-like"/>
</dbReference>
<comment type="pathway">
    <text evidence="7">Amino-acid biosynthesis; L-methionine biosynthesis via de novo pathway.</text>
</comment>
<evidence type="ECO:0000256" key="3">
    <source>
        <dbReference type="ARBA" id="ARBA00006743"/>
    </source>
</evidence>
<evidence type="ECO:0000256" key="5">
    <source>
        <dbReference type="ARBA" id="ARBA00022827"/>
    </source>
</evidence>
<keyword evidence="5 9" id="KW-0274">FAD</keyword>
<dbReference type="GO" id="GO:0106312">
    <property type="term" value="F:methylenetetrahydrofolate reductase (NADH) activity"/>
    <property type="evidence" value="ECO:0007669"/>
    <property type="project" value="UniProtKB-EC"/>
</dbReference>
<protein>
    <recommendedName>
        <fullName evidence="9">Methylenetetrahydrofolate reductase</fullName>
    </recommendedName>
</protein>
<keyword evidence="4 9" id="KW-0285">Flavoprotein</keyword>
<dbReference type="EMBL" id="CP092148">
    <property type="protein sequence ID" value="WGS67264.1"/>
    <property type="molecule type" value="Genomic_DNA"/>
</dbReference>
<reference evidence="10" key="1">
    <citation type="submission" date="2022-02" db="EMBL/GenBank/DDBJ databases">
        <title>Long-read sequencing of the primary endosymbionts of Cacopsylla melanoneura.</title>
        <authorList>
            <person name="Dittmer J."/>
            <person name="Corretto E."/>
            <person name="Stauffer C."/>
            <person name="Schuler H."/>
        </authorList>
    </citation>
    <scope>NUCLEOTIDE SEQUENCE</scope>
    <source>
        <strain evidence="10">Cmel4</strain>
    </source>
</reference>
<dbReference type="Proteomes" id="UP001237869">
    <property type="component" value="Chromosome"/>
</dbReference>
<dbReference type="AlphaFoldDB" id="A0AAJ6FCF1"/>
<comment type="catalytic activity">
    <reaction evidence="8">
        <text>(6S)-5-methyl-5,6,7,8-tetrahydrofolate + NAD(+) = (6R)-5,10-methylene-5,6,7,8-tetrahydrofolate + NADH + H(+)</text>
        <dbReference type="Rhea" id="RHEA:19821"/>
        <dbReference type="ChEBI" id="CHEBI:15378"/>
        <dbReference type="ChEBI" id="CHEBI:15636"/>
        <dbReference type="ChEBI" id="CHEBI:18608"/>
        <dbReference type="ChEBI" id="CHEBI:57540"/>
        <dbReference type="ChEBI" id="CHEBI:57945"/>
        <dbReference type="EC" id="1.5.1.54"/>
    </reaction>
    <physiologicalReaction direction="right-to-left" evidence="8">
        <dbReference type="Rhea" id="RHEA:19823"/>
    </physiologicalReaction>
</comment>
<dbReference type="Pfam" id="PF02219">
    <property type="entry name" value="MTHFR"/>
    <property type="match status" value="1"/>
</dbReference>
<evidence type="ECO:0000256" key="7">
    <source>
        <dbReference type="ARBA" id="ARBA00034478"/>
    </source>
</evidence>
<proteinExistence type="inferred from homology"/>
<evidence type="ECO:0000256" key="4">
    <source>
        <dbReference type="ARBA" id="ARBA00022630"/>
    </source>
</evidence>
<dbReference type="PANTHER" id="PTHR45754">
    <property type="entry name" value="METHYLENETETRAHYDROFOLATE REDUCTASE"/>
    <property type="match status" value="1"/>
</dbReference>
<dbReference type="GO" id="GO:0009086">
    <property type="term" value="P:methionine biosynthetic process"/>
    <property type="evidence" value="ECO:0007669"/>
    <property type="project" value="TreeGrafter"/>
</dbReference>
<evidence type="ECO:0000313" key="10">
    <source>
        <dbReference type="EMBL" id="WGS67264.1"/>
    </source>
</evidence>
<evidence type="ECO:0000256" key="9">
    <source>
        <dbReference type="RuleBase" id="RU003862"/>
    </source>
</evidence>
<sequence length="239" mass="28928">MKHISFEIFPSKNIKENISFIKYLEKKNPKFITITCGKNDNFEFVKFIKKNSNTDIIPHIICNNLFFLIKKIIDFIKIKIFNFVIITGDNIKKNSFEIIKKVRNFFGHIIRIFSGIYLEEHKLTKNLLNEILFIYKKKKIGINGFISQFFYNYNIINYCINILKKIGVNKNFILGIFPKKNIKEILYFTNKCKIELPIWLIKNFNFINIKKFYFNNLNKINHFHFYTFNKKEFLDYYLK</sequence>
<dbReference type="Gene3D" id="3.20.20.220">
    <property type="match status" value="1"/>
</dbReference>
<organism evidence="10 11">
    <name type="scientific">Carsonella ruddii</name>
    <dbReference type="NCBI Taxonomy" id="114186"/>
    <lineage>
        <taxon>Bacteria</taxon>
        <taxon>Pseudomonadati</taxon>
        <taxon>Pseudomonadota</taxon>
        <taxon>Gammaproteobacteria</taxon>
        <taxon>Oceanospirillales</taxon>
        <taxon>Halomonadaceae</taxon>
        <taxon>Zymobacter group</taxon>
        <taxon>Candidatus Carsonella</taxon>
    </lineage>
</organism>
<name>A0AAJ6FCF1_CARRU</name>
<comment type="similarity">
    <text evidence="3 9">Belongs to the methylenetetrahydrofolate reductase family.</text>
</comment>